<protein>
    <submittedName>
        <fullName evidence="1">Uncharacterized protein</fullName>
    </submittedName>
</protein>
<keyword evidence="2" id="KW-1185">Reference proteome</keyword>
<feature type="non-terminal residue" evidence="1">
    <location>
        <position position="1"/>
    </location>
</feature>
<dbReference type="Proteomes" id="UP000054018">
    <property type="component" value="Unassembled WGS sequence"/>
</dbReference>
<feature type="non-terminal residue" evidence="1">
    <location>
        <position position="78"/>
    </location>
</feature>
<dbReference type="AlphaFoldDB" id="A0A0C9YZ64"/>
<gene>
    <name evidence="1" type="ORF">PISMIDRAFT_85237</name>
</gene>
<sequence length="78" mass="8668">SSPSAVFHNWQALIPTLVDVFLSYLTWTMGKLVSTPPSTMCHCMQACETKTSVVVCLYFDHAYFSSIPVYLCKCASLP</sequence>
<reference evidence="2" key="2">
    <citation type="submission" date="2015-01" db="EMBL/GenBank/DDBJ databases">
        <title>Evolutionary Origins and Diversification of the Mycorrhizal Mutualists.</title>
        <authorList>
            <consortium name="DOE Joint Genome Institute"/>
            <consortium name="Mycorrhizal Genomics Consortium"/>
            <person name="Kohler A."/>
            <person name="Kuo A."/>
            <person name="Nagy L.G."/>
            <person name="Floudas D."/>
            <person name="Copeland A."/>
            <person name="Barry K.W."/>
            <person name="Cichocki N."/>
            <person name="Veneault-Fourrey C."/>
            <person name="LaButti K."/>
            <person name="Lindquist E.A."/>
            <person name="Lipzen A."/>
            <person name="Lundell T."/>
            <person name="Morin E."/>
            <person name="Murat C."/>
            <person name="Riley R."/>
            <person name="Ohm R."/>
            <person name="Sun H."/>
            <person name="Tunlid A."/>
            <person name="Henrissat B."/>
            <person name="Grigoriev I.V."/>
            <person name="Hibbett D.S."/>
            <person name="Martin F."/>
        </authorList>
    </citation>
    <scope>NUCLEOTIDE SEQUENCE [LARGE SCALE GENOMIC DNA]</scope>
    <source>
        <strain evidence="2">441</strain>
    </source>
</reference>
<proteinExistence type="predicted"/>
<evidence type="ECO:0000313" key="2">
    <source>
        <dbReference type="Proteomes" id="UP000054018"/>
    </source>
</evidence>
<organism evidence="1 2">
    <name type="scientific">Pisolithus microcarpus 441</name>
    <dbReference type="NCBI Taxonomy" id="765257"/>
    <lineage>
        <taxon>Eukaryota</taxon>
        <taxon>Fungi</taxon>
        <taxon>Dikarya</taxon>
        <taxon>Basidiomycota</taxon>
        <taxon>Agaricomycotina</taxon>
        <taxon>Agaricomycetes</taxon>
        <taxon>Agaricomycetidae</taxon>
        <taxon>Boletales</taxon>
        <taxon>Sclerodermatineae</taxon>
        <taxon>Pisolithaceae</taxon>
        <taxon>Pisolithus</taxon>
    </lineage>
</organism>
<dbReference type="OrthoDB" id="2691413at2759"/>
<reference evidence="1 2" key="1">
    <citation type="submission" date="2014-04" db="EMBL/GenBank/DDBJ databases">
        <authorList>
            <consortium name="DOE Joint Genome Institute"/>
            <person name="Kuo A."/>
            <person name="Kohler A."/>
            <person name="Costa M.D."/>
            <person name="Nagy L.G."/>
            <person name="Floudas D."/>
            <person name="Copeland A."/>
            <person name="Barry K.W."/>
            <person name="Cichocki N."/>
            <person name="Veneault-Fourrey C."/>
            <person name="LaButti K."/>
            <person name="Lindquist E.A."/>
            <person name="Lipzen A."/>
            <person name="Lundell T."/>
            <person name="Morin E."/>
            <person name="Murat C."/>
            <person name="Sun H."/>
            <person name="Tunlid A."/>
            <person name="Henrissat B."/>
            <person name="Grigoriev I.V."/>
            <person name="Hibbett D.S."/>
            <person name="Martin F."/>
            <person name="Nordberg H.P."/>
            <person name="Cantor M.N."/>
            <person name="Hua S.X."/>
        </authorList>
    </citation>
    <scope>NUCLEOTIDE SEQUENCE [LARGE SCALE GENOMIC DNA]</scope>
    <source>
        <strain evidence="1 2">441</strain>
    </source>
</reference>
<name>A0A0C9YZ64_9AGAM</name>
<accession>A0A0C9YZ64</accession>
<dbReference type="HOGENOM" id="CLU_191666_1_1_1"/>
<evidence type="ECO:0000313" key="1">
    <source>
        <dbReference type="EMBL" id="KIK13148.1"/>
    </source>
</evidence>
<dbReference type="EMBL" id="KN834017">
    <property type="protein sequence ID" value="KIK13148.1"/>
    <property type="molecule type" value="Genomic_DNA"/>
</dbReference>